<dbReference type="PANTHER" id="PTHR46580">
    <property type="entry name" value="SENSOR KINASE-RELATED"/>
    <property type="match status" value="1"/>
</dbReference>
<evidence type="ECO:0008006" key="4">
    <source>
        <dbReference type="Google" id="ProtNLM"/>
    </source>
</evidence>
<dbReference type="SUPFAM" id="SSF51126">
    <property type="entry name" value="Pectin lyase-like"/>
    <property type="match status" value="1"/>
</dbReference>
<dbReference type="AlphaFoldDB" id="A0A7W9LLT8"/>
<gene>
    <name evidence="2" type="ORF">HD601_003002</name>
</gene>
<dbReference type="Gene3D" id="2.160.20.10">
    <property type="entry name" value="Single-stranded right-handed beta-helix, Pectin lyase-like"/>
    <property type="match status" value="1"/>
</dbReference>
<dbReference type="InterPro" id="IPR012334">
    <property type="entry name" value="Pectin_lyas_fold"/>
</dbReference>
<dbReference type="EMBL" id="JACHMM010000001">
    <property type="protein sequence ID" value="MBB5788427.1"/>
    <property type="molecule type" value="Genomic_DNA"/>
</dbReference>
<protein>
    <recommendedName>
        <fullName evidence="4">Pectate lyase superfamily protein domain-containing protein</fullName>
    </recommendedName>
</protein>
<dbReference type="Proteomes" id="UP000542813">
    <property type="component" value="Unassembled WGS sequence"/>
</dbReference>
<reference evidence="2 3" key="1">
    <citation type="submission" date="2020-08" db="EMBL/GenBank/DDBJ databases">
        <title>Sequencing the genomes of 1000 actinobacteria strains.</title>
        <authorList>
            <person name="Klenk H.-P."/>
        </authorList>
    </citation>
    <scope>NUCLEOTIDE SEQUENCE [LARGE SCALE GENOMIC DNA]</scope>
    <source>
        <strain evidence="2 3">DSM 102122</strain>
    </source>
</reference>
<comment type="caution">
    <text evidence="2">The sequence shown here is derived from an EMBL/GenBank/DDBJ whole genome shotgun (WGS) entry which is preliminary data.</text>
</comment>
<dbReference type="InterPro" id="IPR011050">
    <property type="entry name" value="Pectin_lyase_fold/virulence"/>
</dbReference>
<proteinExistence type="predicted"/>
<dbReference type="Gene3D" id="2.40.128.340">
    <property type="match status" value="2"/>
</dbReference>
<name>A0A7W9LLT8_9ACTN</name>
<dbReference type="Pfam" id="PF13517">
    <property type="entry name" value="FG-GAP_3"/>
    <property type="match status" value="1"/>
</dbReference>
<dbReference type="InterPro" id="IPR028994">
    <property type="entry name" value="Integrin_alpha_N"/>
</dbReference>
<evidence type="ECO:0000313" key="3">
    <source>
        <dbReference type="Proteomes" id="UP000542813"/>
    </source>
</evidence>
<dbReference type="SUPFAM" id="SSF69318">
    <property type="entry name" value="Integrin alpha N-terminal domain"/>
    <property type="match status" value="1"/>
</dbReference>
<keyword evidence="3" id="KW-1185">Reference proteome</keyword>
<organism evidence="2 3">
    <name type="scientific">Jiangella mangrovi</name>
    <dbReference type="NCBI Taxonomy" id="1524084"/>
    <lineage>
        <taxon>Bacteria</taxon>
        <taxon>Bacillati</taxon>
        <taxon>Actinomycetota</taxon>
        <taxon>Actinomycetes</taxon>
        <taxon>Jiangellales</taxon>
        <taxon>Jiangellaceae</taxon>
        <taxon>Jiangella</taxon>
    </lineage>
</organism>
<accession>A0A7W9LLT8</accession>
<keyword evidence="1" id="KW-0732">Signal</keyword>
<evidence type="ECO:0000313" key="2">
    <source>
        <dbReference type="EMBL" id="MBB5788427.1"/>
    </source>
</evidence>
<dbReference type="InterPro" id="IPR013517">
    <property type="entry name" value="FG-GAP"/>
</dbReference>
<sequence>MRRVVGILLATVLAATLLTGWAPGWLTGPDGARDVRRPEPKTVDVGEFTAGGSSHATAVQAAIDASSPGQTVVFPAGVYVLDRPIRFASRRNYAAADGARVVLRAAGADGVTIEQDLLRDVTISGLEFDNVRVALIGSDDYSAVSDVTLRDCWFRNGRTGSEWGVAYVLLRHTSGVTVEGCEFLRDRAHPGRGVVADTTRLTVVKDSWFGTTPDLDPAVPDGWFRTAVNVWGHDLATGRGNDEVVVDGNVWRRTPGIGAPAGCAFCQDHGLYAWGSRRLSIVGNRADGWDASPAGGSMKLRNQYDTFVVGNRMRSSGIYTYVYASQNMPEVFRRVSIRDNGIDMRGATGCRHYCGVTYWRDAEITGQQGPPERDVFIGGNSFLDGGLISVSSSRAREFCVQGNPRAVLTSHLGSVRTSNCGAAPEWEDPFAGLHRGDFDGDGRDDFVQLVRPRDRDPYWRAHLSAGSGVDIQRWPARLDGAQLAARFGVQVGDFDGDGHDDLAWAGSCSGETHCWRVALGGDDGFAPPKPWARLGPITGETTDFGVQVGDFDGDARDDLLYRARCGPSDERCWRMLSSDGESFQAGSWGDGSAWTAESAVYGLLVADFTGDGRDDVAYRGACGNDGEPCFRMHVSGDHGFQVRSWGDDFWPAADGSTAHYGLSVGDVDGDGDADLGYRGLCGDGESQWRYHLSTGSGFTVTCATRAKLPPAPSPR</sequence>
<evidence type="ECO:0000256" key="1">
    <source>
        <dbReference type="ARBA" id="ARBA00022729"/>
    </source>
</evidence>